<comment type="caution">
    <text evidence="1">The sequence shown here is derived from an EMBL/GenBank/DDBJ whole genome shotgun (WGS) entry which is preliminary data.</text>
</comment>
<evidence type="ECO:0000313" key="1">
    <source>
        <dbReference type="EMBL" id="GGD54388.1"/>
    </source>
</evidence>
<name>A0ABQ1R368_9FLAO</name>
<proteinExistence type="predicted"/>
<evidence type="ECO:0000313" key="2">
    <source>
        <dbReference type="Proteomes" id="UP000625780"/>
    </source>
</evidence>
<dbReference type="Proteomes" id="UP000625780">
    <property type="component" value="Unassembled WGS sequence"/>
</dbReference>
<organism evidence="1 2">
    <name type="scientific">Muriicola marianensis</name>
    <dbReference type="NCBI Taxonomy" id="1324801"/>
    <lineage>
        <taxon>Bacteria</taxon>
        <taxon>Pseudomonadati</taxon>
        <taxon>Bacteroidota</taxon>
        <taxon>Flavobacteriia</taxon>
        <taxon>Flavobacteriales</taxon>
        <taxon>Flavobacteriaceae</taxon>
        <taxon>Muriicola</taxon>
    </lineage>
</organism>
<evidence type="ECO:0008006" key="3">
    <source>
        <dbReference type="Google" id="ProtNLM"/>
    </source>
</evidence>
<protein>
    <recommendedName>
        <fullName evidence="3">Peptidase M56 domain-containing protein</fullName>
    </recommendedName>
</protein>
<reference evidence="2" key="1">
    <citation type="journal article" date="2019" name="Int. J. Syst. Evol. Microbiol.">
        <title>The Global Catalogue of Microorganisms (GCM) 10K type strain sequencing project: providing services to taxonomists for standard genome sequencing and annotation.</title>
        <authorList>
            <consortium name="The Broad Institute Genomics Platform"/>
            <consortium name="The Broad Institute Genome Sequencing Center for Infectious Disease"/>
            <person name="Wu L."/>
            <person name="Ma J."/>
        </authorList>
    </citation>
    <scope>NUCLEOTIDE SEQUENCE [LARGE SCALE GENOMIC DNA]</scope>
    <source>
        <strain evidence="2">CGMCC 1.12606</strain>
    </source>
</reference>
<sequence>MVIISRYFFYRNYVALTLWPFIILKTPELSRDKVLINHERIHLRQQAELLILPFYLWYLLEWLIKTIRYLSPYTAYRNLSFEREAYRYESDPTYLQRRKRFSFTHYLWKAQPNRP</sequence>
<accession>A0ABQ1R368</accession>
<keyword evidence="2" id="KW-1185">Reference proteome</keyword>
<gene>
    <name evidence="1" type="ORF">GCM10011361_21280</name>
</gene>
<dbReference type="EMBL" id="BMFH01000001">
    <property type="protein sequence ID" value="GGD54388.1"/>
    <property type="molecule type" value="Genomic_DNA"/>
</dbReference>